<dbReference type="AlphaFoldDB" id="A0AB33A6M9"/>
<dbReference type="Proteomes" id="UP000013961">
    <property type="component" value="Chromosome"/>
</dbReference>
<gene>
    <name evidence="1" type="ORF">MASS_0818</name>
</gene>
<dbReference type="RefSeq" id="WP_016341900.1">
    <property type="nucleotide sequence ID" value="NC_021282.1"/>
</dbReference>
<name>A0AB33A6M9_9MYCO</name>
<reference evidence="1 2" key="1">
    <citation type="journal article" date="2013" name="Genome Announc.">
        <title>Complete Genome Sequence of Mycobacterium massiliense Clinical Strain Asan 50594, Belonging to the Type II Genotype.</title>
        <authorList>
            <person name="Kim B.J."/>
            <person name="Kim B.R."/>
            <person name="Hong S.H."/>
            <person name="Seok S.H."/>
            <person name="Kook Y.H."/>
            <person name="Kim B.J."/>
        </authorList>
    </citation>
    <scope>NUCLEOTIDE SEQUENCE [LARGE SCALE GENOMIC DNA]</scope>
    <source>
        <strain evidence="1 2">50594</strain>
    </source>
</reference>
<sequence length="185" mass="20926">MNSPEALLRLLRDRQQDAAERLEDSGDFGAAVCEVLDELVRRAQVIADEYPASSQITLNDLQEMPAVVGAMQTLMETVATLSDVMRECADAMELRRDPVLRFIERLKSEGYEVENDFTVTDTRDYIVVDSTNPAIQVQIEADKITRTERTTAYQERITRMATAFEETQNEYVRRARSLIGTALDG</sequence>
<accession>A0AB33A6M9</accession>
<organism evidence="1 2">
    <name type="scientific">Mycobacteroides abscessus subsp. bolletii 50594</name>
    <dbReference type="NCBI Taxonomy" id="1303024"/>
    <lineage>
        <taxon>Bacteria</taxon>
        <taxon>Bacillati</taxon>
        <taxon>Actinomycetota</taxon>
        <taxon>Actinomycetes</taxon>
        <taxon>Mycobacteriales</taxon>
        <taxon>Mycobacteriaceae</taxon>
        <taxon>Mycobacteroides</taxon>
        <taxon>Mycobacteroides abscessus</taxon>
    </lineage>
</organism>
<evidence type="ECO:0000313" key="2">
    <source>
        <dbReference type="Proteomes" id="UP000013961"/>
    </source>
</evidence>
<protein>
    <submittedName>
        <fullName evidence="1">Uncharacterized protein</fullName>
    </submittedName>
</protein>
<dbReference type="EMBL" id="CP004374">
    <property type="protein sequence ID" value="AGM27420.1"/>
    <property type="molecule type" value="Genomic_DNA"/>
</dbReference>
<proteinExistence type="predicted"/>
<dbReference type="KEGG" id="mabb:MASS_0818"/>
<evidence type="ECO:0000313" key="1">
    <source>
        <dbReference type="EMBL" id="AGM27420.1"/>
    </source>
</evidence>